<keyword evidence="7" id="KW-1185">Reference proteome</keyword>
<accession>A0A8S0ZP89</accession>
<dbReference type="GO" id="GO:0042302">
    <property type="term" value="F:structural constituent of cuticle"/>
    <property type="evidence" value="ECO:0007669"/>
    <property type="project" value="UniProtKB-UniRule"/>
</dbReference>
<dbReference type="AlphaFoldDB" id="A0A8S0ZP89"/>
<comment type="caution">
    <text evidence="5">The sequence shown here is derived from an EMBL/GenBank/DDBJ whole genome shotgun (WGS) entry which is preliminary data.</text>
</comment>
<organism evidence="5 7">
    <name type="scientific">Arctia plantaginis</name>
    <name type="common">Wood tiger moth</name>
    <name type="synonym">Phalaena plantaginis</name>
    <dbReference type="NCBI Taxonomy" id="874455"/>
    <lineage>
        <taxon>Eukaryota</taxon>
        <taxon>Metazoa</taxon>
        <taxon>Ecdysozoa</taxon>
        <taxon>Arthropoda</taxon>
        <taxon>Hexapoda</taxon>
        <taxon>Insecta</taxon>
        <taxon>Pterygota</taxon>
        <taxon>Neoptera</taxon>
        <taxon>Endopterygota</taxon>
        <taxon>Lepidoptera</taxon>
        <taxon>Glossata</taxon>
        <taxon>Ditrysia</taxon>
        <taxon>Noctuoidea</taxon>
        <taxon>Erebidae</taxon>
        <taxon>Arctiinae</taxon>
        <taxon>Arctia</taxon>
    </lineage>
</organism>
<sequence length="279" mass="29530">MAFKLAVFSYLLAFVHGSIVPRLINSVNAGTYAAAYKVPVAVGTEDCDPLPQYKFGYDVADTLTGDYKSQVEQRDGDLVRGQYSLVESDGTRRVVEYTADSINGFNAVVRNEPLASSSITTEPAVIPARVAVAPITTQPTFNSATVFARYATASKVVAPRVIVSSDSAPVFSRYNTPVKTTYKAAYTAPVSDTYSVSVPVSYLAPAAAQYTAPNTAPYLAYAATYSAPYTGSYKAPVAPVYSNVVANSFSPVVRFYPETSAPAAITAVRAAPVVTDGCS</sequence>
<proteinExistence type="predicted"/>
<reference evidence="7 8" key="1">
    <citation type="submission" date="2020-04" db="EMBL/GenBank/DDBJ databases">
        <authorList>
            <person name="Wallbank WR R."/>
            <person name="Pardo Diaz C."/>
            <person name="Kozak K."/>
            <person name="Martin S."/>
            <person name="Jiggins C."/>
            <person name="Moest M."/>
            <person name="Warren A I."/>
            <person name="Byers J.R.P. K."/>
            <person name="Montejo-Kovacevich G."/>
            <person name="Yen C E."/>
        </authorList>
    </citation>
    <scope>NUCLEOTIDE SEQUENCE [LARGE SCALE GENOMIC DNA]</scope>
</reference>
<evidence type="ECO:0000256" key="1">
    <source>
        <dbReference type="ARBA" id="ARBA00022460"/>
    </source>
</evidence>
<keyword evidence="1 3" id="KW-0193">Cuticle</keyword>
<dbReference type="PROSITE" id="PS00233">
    <property type="entry name" value="CHIT_BIND_RR_1"/>
    <property type="match status" value="1"/>
</dbReference>
<dbReference type="GO" id="GO:0005615">
    <property type="term" value="C:extracellular space"/>
    <property type="evidence" value="ECO:0007669"/>
    <property type="project" value="TreeGrafter"/>
</dbReference>
<name>A0A8S0ZP89_ARCPL</name>
<evidence type="ECO:0000256" key="3">
    <source>
        <dbReference type="PROSITE-ProRule" id="PRU00497"/>
    </source>
</evidence>
<dbReference type="GO" id="GO:0031012">
    <property type="term" value="C:extracellular matrix"/>
    <property type="evidence" value="ECO:0007669"/>
    <property type="project" value="TreeGrafter"/>
</dbReference>
<dbReference type="InterPro" id="IPR000618">
    <property type="entry name" value="Insect_cuticle"/>
</dbReference>
<gene>
    <name evidence="5" type="ORF">APLA_LOCUS5295</name>
    <name evidence="6" type="ORF">APLA_LOCUS8192</name>
</gene>
<feature type="chain" id="PRO_5036434266" evidence="4">
    <location>
        <begin position="18"/>
        <end position="279"/>
    </location>
</feature>
<dbReference type="PANTHER" id="PTHR12236">
    <property type="entry name" value="STRUCTURAL CONTITUENT OF CUTICLE"/>
    <property type="match status" value="1"/>
</dbReference>
<dbReference type="InterPro" id="IPR051217">
    <property type="entry name" value="Insect_Cuticle_Struc_Prot"/>
</dbReference>
<dbReference type="PROSITE" id="PS51155">
    <property type="entry name" value="CHIT_BIND_RR_2"/>
    <property type="match status" value="1"/>
</dbReference>
<dbReference type="PRINTS" id="PR00947">
    <property type="entry name" value="CUTICLE"/>
</dbReference>
<evidence type="ECO:0000256" key="4">
    <source>
        <dbReference type="SAM" id="SignalP"/>
    </source>
</evidence>
<evidence type="ECO:0000313" key="7">
    <source>
        <dbReference type="Proteomes" id="UP000494106"/>
    </source>
</evidence>
<evidence type="ECO:0000313" key="8">
    <source>
        <dbReference type="Proteomes" id="UP000494256"/>
    </source>
</evidence>
<dbReference type="EMBL" id="CADEBD010000306">
    <property type="protein sequence ID" value="CAB3238396.1"/>
    <property type="molecule type" value="Genomic_DNA"/>
</dbReference>
<protein>
    <submittedName>
        <fullName evidence="5">Uncharacterized protein</fullName>
    </submittedName>
</protein>
<dbReference type="Proteomes" id="UP000494106">
    <property type="component" value="Unassembled WGS sequence"/>
</dbReference>
<dbReference type="InterPro" id="IPR031311">
    <property type="entry name" value="CHIT_BIND_RR_consensus"/>
</dbReference>
<dbReference type="PANTHER" id="PTHR12236:SF95">
    <property type="entry name" value="CUTICULAR PROTEIN 76BD, ISOFORM C-RELATED"/>
    <property type="match status" value="1"/>
</dbReference>
<dbReference type="OrthoDB" id="7425892at2759"/>
<dbReference type="Proteomes" id="UP000494256">
    <property type="component" value="Unassembled WGS sequence"/>
</dbReference>
<dbReference type="Pfam" id="PF00379">
    <property type="entry name" value="Chitin_bind_4"/>
    <property type="match status" value="1"/>
</dbReference>
<keyword evidence="2 4" id="KW-0732">Signal</keyword>
<evidence type="ECO:0000313" key="5">
    <source>
        <dbReference type="EMBL" id="CAB3233492.1"/>
    </source>
</evidence>
<feature type="signal peptide" evidence="4">
    <location>
        <begin position="1"/>
        <end position="17"/>
    </location>
</feature>
<dbReference type="EMBL" id="CADEBC010000479">
    <property type="protein sequence ID" value="CAB3233492.1"/>
    <property type="molecule type" value="Genomic_DNA"/>
</dbReference>
<evidence type="ECO:0000313" key="6">
    <source>
        <dbReference type="EMBL" id="CAB3238396.1"/>
    </source>
</evidence>
<evidence type="ECO:0000256" key="2">
    <source>
        <dbReference type="ARBA" id="ARBA00022729"/>
    </source>
</evidence>